<evidence type="ECO:0000256" key="2">
    <source>
        <dbReference type="ARBA" id="ARBA00029447"/>
    </source>
</evidence>
<keyword evidence="7" id="KW-1185">Reference proteome</keyword>
<dbReference type="InterPro" id="IPR024478">
    <property type="entry name" value="HlyB_4HB_MCP"/>
</dbReference>
<dbReference type="Proteomes" id="UP000536746">
    <property type="component" value="Unassembled WGS sequence"/>
</dbReference>
<protein>
    <submittedName>
        <fullName evidence="6">Methyl-accepting chemotaxis protein</fullName>
    </submittedName>
</protein>
<keyword evidence="3" id="KW-0807">Transducer</keyword>
<dbReference type="InterPro" id="IPR051310">
    <property type="entry name" value="MCP_chemotaxis"/>
</dbReference>
<evidence type="ECO:0000259" key="5">
    <source>
        <dbReference type="PROSITE" id="PS50111"/>
    </source>
</evidence>
<comment type="caution">
    <text evidence="6">The sequence shown here is derived from an EMBL/GenBank/DDBJ whole genome shotgun (WGS) entry which is preliminary data.</text>
</comment>
<dbReference type="SMART" id="SM00283">
    <property type="entry name" value="MA"/>
    <property type="match status" value="1"/>
</dbReference>
<dbReference type="PANTHER" id="PTHR43531:SF11">
    <property type="entry name" value="METHYL-ACCEPTING CHEMOTAXIS PROTEIN 3"/>
    <property type="match status" value="1"/>
</dbReference>
<dbReference type="Pfam" id="PF12729">
    <property type="entry name" value="4HB_MCP_1"/>
    <property type="match status" value="1"/>
</dbReference>
<reference evidence="6 7" key="1">
    <citation type="journal article" date="2020" name="Front. Plant Sci.">
        <title>Isolation of Rhizosphere Bacteria That Improve Quality and Water Stress Tolerance in Greenhouse Ornamentals.</title>
        <authorList>
            <person name="Nordstedt N.P."/>
            <person name="Jones M.L."/>
        </authorList>
    </citation>
    <scope>NUCLEOTIDE SEQUENCE [LARGE SCALE GENOMIC DNA]</scope>
    <source>
        <strain evidence="6 7">C6C2</strain>
    </source>
</reference>
<keyword evidence="4" id="KW-1133">Transmembrane helix</keyword>
<accession>A0ABX2LU15</accession>
<feature type="domain" description="Methyl-accepting transducer" evidence="5">
    <location>
        <begin position="265"/>
        <end position="480"/>
    </location>
</feature>
<keyword evidence="4" id="KW-0472">Membrane</keyword>
<gene>
    <name evidence="6" type="ORF">HNO84_02250</name>
</gene>
<name>A0ABX2LU15_9BURK</name>
<dbReference type="SUPFAM" id="SSF58104">
    <property type="entry name" value="Methyl-accepting chemotaxis protein (MCP) signaling domain"/>
    <property type="match status" value="1"/>
</dbReference>
<dbReference type="Pfam" id="PF00015">
    <property type="entry name" value="MCPsignal"/>
    <property type="match status" value="1"/>
</dbReference>
<dbReference type="InterPro" id="IPR004089">
    <property type="entry name" value="MCPsignal_dom"/>
</dbReference>
<dbReference type="Gene3D" id="1.10.287.950">
    <property type="entry name" value="Methyl-accepting chemotaxis protein"/>
    <property type="match status" value="1"/>
</dbReference>
<proteinExistence type="inferred from homology"/>
<evidence type="ECO:0000313" key="6">
    <source>
        <dbReference type="EMBL" id="NUU00403.1"/>
    </source>
</evidence>
<keyword evidence="4" id="KW-0812">Transmembrane</keyword>
<dbReference type="PROSITE" id="PS50111">
    <property type="entry name" value="CHEMOTAXIS_TRANSDUC_2"/>
    <property type="match status" value="1"/>
</dbReference>
<sequence length="526" mass="56364">MKLANKLAASFVLGALITLGVGAMGAYNLYKVNGLLQEVYVSNLKTIVSLNDTRKHAQDVYLDMALLQRADESAERVRINGLLEGSIGQMNKAFAAYKATTILSPLEDELQRQCEQMLADYIRVANENARLQREGSLGPEAVAGLYLQSERVRNQLQALTDENVRQATDNKVRADALERSNMQSMIGVTLVAMCIALLLGGYTRYLFARQIGGDPREAMRALRRAAEGDLSVRFKVSRLGRGSMMDSAQQMMDRLNGVLHDVSVAIAMLVSASAQLSAAAQQLSDNSSRQAANAEETGSVVEQITATVGHNTDNAHKTNEIAGDSARAAGESAQVVRETIGAMRAIASHIGVIDDIAYQTNLLALNASIEAARAGEHGRGFGVVAGEVRKLAERSQAAAQEIVDVAQRSMELAERAGGLLDSMLPSIQRTADLVDDISFSAREQSSGLVQINVAVGQIAQAAQLNAAASEELSATSEELSAQALNLRELMRYFSLGERYAGQGERADGGVQAVRVEAARASVLEVR</sequence>
<evidence type="ECO:0000256" key="4">
    <source>
        <dbReference type="SAM" id="Phobius"/>
    </source>
</evidence>
<dbReference type="RefSeq" id="WP_175354547.1">
    <property type="nucleotide sequence ID" value="NZ_JABFMT010000002.1"/>
</dbReference>
<keyword evidence="1" id="KW-0145">Chemotaxis</keyword>
<organism evidence="6 7">
    <name type="scientific">Herbaspirillum robiniae</name>
    <dbReference type="NCBI Taxonomy" id="2014887"/>
    <lineage>
        <taxon>Bacteria</taxon>
        <taxon>Pseudomonadati</taxon>
        <taxon>Pseudomonadota</taxon>
        <taxon>Betaproteobacteria</taxon>
        <taxon>Burkholderiales</taxon>
        <taxon>Oxalobacteraceae</taxon>
        <taxon>Herbaspirillum</taxon>
    </lineage>
</organism>
<dbReference type="PRINTS" id="PR00260">
    <property type="entry name" value="CHEMTRNSDUCR"/>
</dbReference>
<comment type="similarity">
    <text evidence="2">Belongs to the methyl-accepting chemotaxis (MCP) protein family.</text>
</comment>
<dbReference type="EMBL" id="JABFMT010000002">
    <property type="protein sequence ID" value="NUU00403.1"/>
    <property type="molecule type" value="Genomic_DNA"/>
</dbReference>
<evidence type="ECO:0000256" key="3">
    <source>
        <dbReference type="PROSITE-ProRule" id="PRU00284"/>
    </source>
</evidence>
<evidence type="ECO:0000256" key="1">
    <source>
        <dbReference type="ARBA" id="ARBA00022500"/>
    </source>
</evidence>
<feature type="transmembrane region" description="Helical" evidence="4">
    <location>
        <begin position="185"/>
        <end position="207"/>
    </location>
</feature>
<evidence type="ECO:0000313" key="7">
    <source>
        <dbReference type="Proteomes" id="UP000536746"/>
    </source>
</evidence>
<dbReference type="PANTHER" id="PTHR43531">
    <property type="entry name" value="PROTEIN ICFG"/>
    <property type="match status" value="1"/>
</dbReference>
<dbReference type="InterPro" id="IPR004090">
    <property type="entry name" value="Chemotax_Me-accpt_rcpt"/>
</dbReference>